<feature type="transmembrane region" description="Helical" evidence="1">
    <location>
        <begin position="35"/>
        <end position="62"/>
    </location>
</feature>
<feature type="transmembrane region" description="Helical" evidence="1">
    <location>
        <begin position="98"/>
        <end position="120"/>
    </location>
</feature>
<dbReference type="EMBL" id="JAACYS010000071">
    <property type="protein sequence ID" value="NCU18652.1"/>
    <property type="molecule type" value="Genomic_DNA"/>
</dbReference>
<dbReference type="Gene3D" id="1.10.1760.20">
    <property type="match status" value="1"/>
</dbReference>
<proteinExistence type="predicted"/>
<keyword evidence="1" id="KW-1133">Transmembrane helix</keyword>
<accession>A0ABX0AC55</accession>
<dbReference type="Pfam" id="PF12822">
    <property type="entry name" value="ECF_trnsprt"/>
    <property type="match status" value="1"/>
</dbReference>
<dbReference type="InterPro" id="IPR024529">
    <property type="entry name" value="ECF_trnsprt_substrate-spec"/>
</dbReference>
<dbReference type="RefSeq" id="WP_161921482.1">
    <property type="nucleotide sequence ID" value="NZ_JAACYS010000071.1"/>
</dbReference>
<keyword evidence="1" id="KW-0812">Transmembrane</keyword>
<protein>
    <submittedName>
        <fullName evidence="2">ECF transporter S component</fullName>
    </submittedName>
</protein>
<evidence type="ECO:0000313" key="2">
    <source>
        <dbReference type="EMBL" id="NCU18652.1"/>
    </source>
</evidence>
<evidence type="ECO:0000313" key="3">
    <source>
        <dbReference type="Proteomes" id="UP000743899"/>
    </source>
</evidence>
<organism evidence="2 3">
    <name type="scientific">Pallidibacillus pasinlerensis</name>
    <dbReference type="NCBI Taxonomy" id="2703818"/>
    <lineage>
        <taxon>Bacteria</taxon>
        <taxon>Bacillati</taxon>
        <taxon>Bacillota</taxon>
        <taxon>Bacilli</taxon>
        <taxon>Bacillales</taxon>
        <taxon>Bacillaceae</taxon>
        <taxon>Pallidibacillus</taxon>
    </lineage>
</organism>
<keyword evidence="3" id="KW-1185">Reference proteome</keyword>
<evidence type="ECO:0000256" key="1">
    <source>
        <dbReference type="SAM" id="Phobius"/>
    </source>
</evidence>
<gene>
    <name evidence="2" type="ORF">GW534_13155</name>
</gene>
<dbReference type="Proteomes" id="UP000743899">
    <property type="component" value="Unassembled WGS sequence"/>
</dbReference>
<feature type="transmembrane region" description="Helical" evidence="1">
    <location>
        <begin position="140"/>
        <end position="158"/>
    </location>
</feature>
<feature type="transmembrane region" description="Helical" evidence="1">
    <location>
        <begin position="6"/>
        <end position="23"/>
    </location>
</feature>
<reference evidence="2 3" key="1">
    <citation type="submission" date="2020-01" db="EMBL/GenBank/DDBJ databases">
        <title>A novel Bacillus sp. from Pasinler.</title>
        <authorList>
            <person name="Adiguzel A."/>
            <person name="Ay H."/>
            <person name="Baltaci M.O."/>
        </authorList>
    </citation>
    <scope>NUCLEOTIDE SEQUENCE [LARGE SCALE GENOMIC DNA]</scope>
    <source>
        <strain evidence="2 3">P1</strain>
    </source>
</reference>
<feature type="transmembrane region" description="Helical" evidence="1">
    <location>
        <begin position="68"/>
        <end position="86"/>
    </location>
</feature>
<sequence>MNAKRISLLAMLITIAVVGRIAFTFIPNVQPMTTIIIIASFLVSPLEAMIVAVLSTFLSNLYLGMGPWAIWQALIWTLIGLMSGLLGKVHTKIPIPILIAYAGFCGLFYGFVMSIAMSFVMDVNFWAYYLAGLPFDMSHAISNVVFFAVFYPVFFRVFKIKKYGLK</sequence>
<name>A0ABX0AC55_9BACI</name>
<comment type="caution">
    <text evidence="2">The sequence shown here is derived from an EMBL/GenBank/DDBJ whole genome shotgun (WGS) entry which is preliminary data.</text>
</comment>
<keyword evidence="1" id="KW-0472">Membrane</keyword>